<dbReference type="Proteomes" id="UP001591681">
    <property type="component" value="Unassembled WGS sequence"/>
</dbReference>
<sequence>MQAVFWMTAGLLCLAPGLSSAQRPRPCRSPLLYTGSFTVGTQNEKLWAVGNYAYDAVNQRIYLGEVGRYNNNSFIYDVLFLFDEGVLYEINRQNQTCVKEALHSDFHPMQVPKDAAFVSQVVLGSNSSLVQGLLVNNWRGYIPGITDHYFVSFTEFGCFPVLMLIQTKDFGWVGLSYYNNILGADPNCFIPPPFCEDATLVENEDGKVTNFFSVFH</sequence>
<protein>
    <recommendedName>
        <fullName evidence="5">Ependymin</fullName>
    </recommendedName>
</protein>
<dbReference type="Pfam" id="PF00811">
    <property type="entry name" value="Ependymin"/>
    <property type="match status" value="1"/>
</dbReference>
<reference evidence="3 4" key="1">
    <citation type="submission" date="2024-09" db="EMBL/GenBank/DDBJ databases">
        <title>A chromosome-level genome assembly of Gray's grenadier anchovy, Coilia grayii.</title>
        <authorList>
            <person name="Fu Z."/>
        </authorList>
    </citation>
    <scope>NUCLEOTIDE SEQUENCE [LARGE SCALE GENOMIC DNA]</scope>
    <source>
        <strain evidence="3">G4</strain>
        <tissue evidence="3">Muscle</tissue>
    </source>
</reference>
<proteinExistence type="inferred from homology"/>
<keyword evidence="2" id="KW-0732">Signal</keyword>
<evidence type="ECO:0000256" key="2">
    <source>
        <dbReference type="SAM" id="SignalP"/>
    </source>
</evidence>
<comment type="caution">
    <text evidence="3">The sequence shown here is derived from an EMBL/GenBank/DDBJ whole genome shotgun (WGS) entry which is preliminary data.</text>
</comment>
<evidence type="ECO:0000256" key="1">
    <source>
        <dbReference type="ARBA" id="ARBA00010771"/>
    </source>
</evidence>
<organism evidence="3 4">
    <name type="scientific">Coilia grayii</name>
    <name type="common">Gray's grenadier anchovy</name>
    <dbReference type="NCBI Taxonomy" id="363190"/>
    <lineage>
        <taxon>Eukaryota</taxon>
        <taxon>Metazoa</taxon>
        <taxon>Chordata</taxon>
        <taxon>Craniata</taxon>
        <taxon>Vertebrata</taxon>
        <taxon>Euteleostomi</taxon>
        <taxon>Actinopterygii</taxon>
        <taxon>Neopterygii</taxon>
        <taxon>Teleostei</taxon>
        <taxon>Clupei</taxon>
        <taxon>Clupeiformes</taxon>
        <taxon>Clupeoidei</taxon>
        <taxon>Engraulidae</taxon>
        <taxon>Coilinae</taxon>
        <taxon>Coilia</taxon>
    </lineage>
</organism>
<dbReference type="PRINTS" id="PR00317">
    <property type="entry name" value="EPENDYMIN"/>
</dbReference>
<evidence type="ECO:0008006" key="5">
    <source>
        <dbReference type="Google" id="ProtNLM"/>
    </source>
</evidence>
<name>A0ABD1IW27_9TELE</name>
<feature type="chain" id="PRO_5044889979" description="Ependymin" evidence="2">
    <location>
        <begin position="22"/>
        <end position="216"/>
    </location>
</feature>
<evidence type="ECO:0000313" key="4">
    <source>
        <dbReference type="Proteomes" id="UP001591681"/>
    </source>
</evidence>
<dbReference type="PANTHER" id="PTHR10697:SF5">
    <property type="entry name" value="EPENDYMIN-RELATED"/>
    <property type="match status" value="1"/>
</dbReference>
<comment type="similarity">
    <text evidence="1">Belongs to the ependymin family.</text>
</comment>
<dbReference type="PANTHER" id="PTHR10697">
    <property type="entry name" value="MAMMALIAN EPENDYMIN-RELATED PROTEIN 1"/>
    <property type="match status" value="1"/>
</dbReference>
<dbReference type="EMBL" id="JBHFQA010000022">
    <property type="protein sequence ID" value="KAL2079084.1"/>
    <property type="molecule type" value="Genomic_DNA"/>
</dbReference>
<dbReference type="AlphaFoldDB" id="A0ABD1IW27"/>
<keyword evidence="4" id="KW-1185">Reference proteome</keyword>
<dbReference type="InterPro" id="IPR001299">
    <property type="entry name" value="Ependymin"/>
</dbReference>
<evidence type="ECO:0000313" key="3">
    <source>
        <dbReference type="EMBL" id="KAL2079084.1"/>
    </source>
</evidence>
<dbReference type="SMART" id="SM00026">
    <property type="entry name" value="EPEND"/>
    <property type="match status" value="1"/>
</dbReference>
<accession>A0ABD1IW27</accession>
<gene>
    <name evidence="3" type="ORF">ACEWY4_024828</name>
</gene>
<feature type="signal peptide" evidence="2">
    <location>
        <begin position="1"/>
        <end position="21"/>
    </location>
</feature>